<proteinExistence type="predicted"/>
<comment type="subcellular location">
    <subcellularLocation>
        <location evidence="1">Cell envelope</location>
    </subcellularLocation>
</comment>
<name>A0A939JV10_9HYPH</name>
<dbReference type="InterPro" id="IPR050492">
    <property type="entry name" value="Bact_metal-bind_prot9"/>
</dbReference>
<dbReference type="RefSeq" id="WP_207256735.1">
    <property type="nucleotide sequence ID" value="NZ_JAFMPP010000003.1"/>
</dbReference>
<evidence type="ECO:0000256" key="4">
    <source>
        <dbReference type="ARBA" id="ARBA00022729"/>
    </source>
</evidence>
<keyword evidence="3" id="KW-0479">Metal-binding</keyword>
<reference evidence="6" key="1">
    <citation type="submission" date="2021-03" db="EMBL/GenBank/DDBJ databases">
        <title>Whole genome sequence of Jiella sp. CQZ9-1.</title>
        <authorList>
            <person name="Tuo L."/>
        </authorList>
    </citation>
    <scope>NUCLEOTIDE SEQUENCE</scope>
    <source>
        <strain evidence="6">CQZ9-1</strain>
    </source>
</reference>
<feature type="signal peptide" evidence="5">
    <location>
        <begin position="1"/>
        <end position="30"/>
    </location>
</feature>
<comment type="caution">
    <text evidence="6">The sequence shown here is derived from an EMBL/GenBank/DDBJ whole genome shotgun (WGS) entry which is preliminary data.</text>
</comment>
<dbReference type="GO" id="GO:0030313">
    <property type="term" value="C:cell envelope"/>
    <property type="evidence" value="ECO:0007669"/>
    <property type="project" value="UniProtKB-SubCell"/>
</dbReference>
<keyword evidence="4 5" id="KW-0732">Signal</keyword>
<organism evidence="6 7">
    <name type="scientific">Jiella flava</name>
    <dbReference type="NCBI Taxonomy" id="2816857"/>
    <lineage>
        <taxon>Bacteria</taxon>
        <taxon>Pseudomonadati</taxon>
        <taxon>Pseudomonadota</taxon>
        <taxon>Alphaproteobacteria</taxon>
        <taxon>Hyphomicrobiales</taxon>
        <taxon>Aurantimonadaceae</taxon>
        <taxon>Jiella</taxon>
    </lineage>
</organism>
<dbReference type="EMBL" id="JAFMPP010000003">
    <property type="protein sequence ID" value="MBO0661969.1"/>
    <property type="molecule type" value="Genomic_DNA"/>
</dbReference>
<keyword evidence="7" id="KW-1185">Reference proteome</keyword>
<dbReference type="SUPFAM" id="SSF53807">
    <property type="entry name" value="Helical backbone' metal receptor"/>
    <property type="match status" value="1"/>
</dbReference>
<evidence type="ECO:0000313" key="7">
    <source>
        <dbReference type="Proteomes" id="UP000664122"/>
    </source>
</evidence>
<dbReference type="Gene3D" id="3.40.50.1980">
    <property type="entry name" value="Nitrogenase molybdenum iron protein domain"/>
    <property type="match status" value="2"/>
</dbReference>
<evidence type="ECO:0000256" key="2">
    <source>
        <dbReference type="ARBA" id="ARBA00022448"/>
    </source>
</evidence>
<dbReference type="GO" id="GO:0046872">
    <property type="term" value="F:metal ion binding"/>
    <property type="evidence" value="ECO:0007669"/>
    <property type="project" value="UniProtKB-KW"/>
</dbReference>
<accession>A0A939JV10</accession>
<evidence type="ECO:0000256" key="5">
    <source>
        <dbReference type="SAM" id="SignalP"/>
    </source>
</evidence>
<dbReference type="Proteomes" id="UP000664122">
    <property type="component" value="Unassembled WGS sequence"/>
</dbReference>
<evidence type="ECO:0000313" key="6">
    <source>
        <dbReference type="EMBL" id="MBO0661969.1"/>
    </source>
</evidence>
<dbReference type="Pfam" id="PF01297">
    <property type="entry name" value="ZnuA"/>
    <property type="match status" value="1"/>
</dbReference>
<dbReference type="AlphaFoldDB" id="A0A939JV10"/>
<dbReference type="GO" id="GO:0030001">
    <property type="term" value="P:metal ion transport"/>
    <property type="evidence" value="ECO:0007669"/>
    <property type="project" value="InterPro"/>
</dbReference>
<dbReference type="InterPro" id="IPR006127">
    <property type="entry name" value="ZnuA-like"/>
</dbReference>
<evidence type="ECO:0000256" key="1">
    <source>
        <dbReference type="ARBA" id="ARBA00004196"/>
    </source>
</evidence>
<feature type="chain" id="PRO_5037297779" evidence="5">
    <location>
        <begin position="31"/>
        <end position="312"/>
    </location>
</feature>
<dbReference type="PANTHER" id="PTHR42953">
    <property type="entry name" value="HIGH-AFFINITY ZINC UPTAKE SYSTEM PROTEIN ZNUA-RELATED"/>
    <property type="match status" value="1"/>
</dbReference>
<sequence>MCLLSRDTFISGGLAPLAVFMMLVAPSAQAASPKTFSIVGVENEYANVAAQIGGRYVHVTAIESDPNTDPHSFEASPTIARDLARADLVIENGLGYDDWADKLLAATKSQDRKVIKVQTLLGLPDDTPNPHLWYKADTMLKVAMAVEKRLAEKMPAHQAVFEKNFAQFQAAMATWSGAISAFSKAHPNLPVAVTEPVADYLLQALGANIETPGALEMAAMNDTDPSPQDIAKENALFDGHKVKVFLYNQQVTDALTDNFLARAKKNGIPVVGVYETMPTPGFNYQSWMMAELAAIEAAVTKGQSTERLVAAK</sequence>
<evidence type="ECO:0000256" key="3">
    <source>
        <dbReference type="ARBA" id="ARBA00022723"/>
    </source>
</evidence>
<dbReference type="PANTHER" id="PTHR42953:SF1">
    <property type="entry name" value="METAL-BINDING PROTEIN HI_0362-RELATED"/>
    <property type="match status" value="1"/>
</dbReference>
<protein>
    <submittedName>
        <fullName evidence="6">Zinc ABC transporter substrate-binding protein</fullName>
    </submittedName>
</protein>
<keyword evidence="2" id="KW-0813">Transport</keyword>
<gene>
    <name evidence="6" type="ORF">J1C48_05225</name>
</gene>